<dbReference type="GO" id="GO:0016787">
    <property type="term" value="F:hydrolase activity"/>
    <property type="evidence" value="ECO:0007669"/>
    <property type="project" value="UniProtKB-KW"/>
</dbReference>
<feature type="domain" description="DDE Tnp4" evidence="9">
    <location>
        <begin position="341"/>
        <end position="503"/>
    </location>
</feature>
<keyword evidence="6" id="KW-0378">Hydrolase</keyword>
<evidence type="ECO:0000259" key="10">
    <source>
        <dbReference type="Pfam" id="PF26138"/>
    </source>
</evidence>
<gene>
    <name evidence="12" type="primary">LOC109705360</name>
</gene>
<dbReference type="InterPro" id="IPR058353">
    <property type="entry name" value="DUF8040"/>
</dbReference>
<evidence type="ECO:0000256" key="2">
    <source>
        <dbReference type="ARBA" id="ARBA00004123"/>
    </source>
</evidence>
<evidence type="ECO:0000256" key="8">
    <source>
        <dbReference type="SAM" id="MobiDB-lite"/>
    </source>
</evidence>
<dbReference type="GO" id="GO:0004518">
    <property type="term" value="F:nuclease activity"/>
    <property type="evidence" value="ECO:0007669"/>
    <property type="project" value="UniProtKB-KW"/>
</dbReference>
<dbReference type="PANTHER" id="PTHR22930">
    <property type="match status" value="1"/>
</dbReference>
<evidence type="ECO:0000256" key="3">
    <source>
        <dbReference type="ARBA" id="ARBA00006958"/>
    </source>
</evidence>
<proteinExistence type="inferred from homology"/>
<comment type="cofactor">
    <cofactor evidence="1">
        <name>a divalent metal cation</name>
        <dbReference type="ChEBI" id="CHEBI:60240"/>
    </cofactor>
</comment>
<evidence type="ECO:0000256" key="1">
    <source>
        <dbReference type="ARBA" id="ARBA00001968"/>
    </source>
</evidence>
<dbReference type="RefSeq" id="XP_020081683.1">
    <property type="nucleotide sequence ID" value="XM_020226094.1"/>
</dbReference>
<dbReference type="InterPro" id="IPR027806">
    <property type="entry name" value="HARBI1_dom"/>
</dbReference>
<dbReference type="GO" id="GO:0046872">
    <property type="term" value="F:metal ion binding"/>
    <property type="evidence" value="ECO:0007669"/>
    <property type="project" value="UniProtKB-KW"/>
</dbReference>
<organism evidence="11 12">
    <name type="scientific">Ananas comosus</name>
    <name type="common">Pineapple</name>
    <name type="synonym">Ananas ananas</name>
    <dbReference type="NCBI Taxonomy" id="4615"/>
    <lineage>
        <taxon>Eukaryota</taxon>
        <taxon>Viridiplantae</taxon>
        <taxon>Streptophyta</taxon>
        <taxon>Embryophyta</taxon>
        <taxon>Tracheophyta</taxon>
        <taxon>Spermatophyta</taxon>
        <taxon>Magnoliopsida</taxon>
        <taxon>Liliopsida</taxon>
        <taxon>Poales</taxon>
        <taxon>Bromeliaceae</taxon>
        <taxon>Bromelioideae</taxon>
        <taxon>Ananas</taxon>
    </lineage>
</organism>
<keyword evidence="4" id="KW-0540">Nuclease</keyword>
<keyword evidence="5" id="KW-0479">Metal-binding</keyword>
<keyword evidence="7" id="KW-0539">Nucleus</keyword>
<reference evidence="11" key="1">
    <citation type="journal article" date="2015" name="Nat. Genet.">
        <title>The pineapple genome and the evolution of CAM photosynthesis.</title>
        <authorList>
            <person name="Ming R."/>
            <person name="VanBuren R."/>
            <person name="Wai C.M."/>
            <person name="Tang H."/>
            <person name="Schatz M.C."/>
            <person name="Bowers J.E."/>
            <person name="Lyons E."/>
            <person name="Wang M.L."/>
            <person name="Chen J."/>
            <person name="Biggers E."/>
            <person name="Zhang J."/>
            <person name="Huang L."/>
            <person name="Zhang L."/>
            <person name="Miao W."/>
            <person name="Zhang J."/>
            <person name="Ye Z."/>
            <person name="Miao C."/>
            <person name="Lin Z."/>
            <person name="Wang H."/>
            <person name="Zhou H."/>
            <person name="Yim W.C."/>
            <person name="Priest H.D."/>
            <person name="Zheng C."/>
            <person name="Woodhouse M."/>
            <person name="Edger P.P."/>
            <person name="Guyot R."/>
            <person name="Guo H.B."/>
            <person name="Guo H."/>
            <person name="Zheng G."/>
            <person name="Singh R."/>
            <person name="Sharma A."/>
            <person name="Min X."/>
            <person name="Zheng Y."/>
            <person name="Lee H."/>
            <person name="Gurtowski J."/>
            <person name="Sedlazeck F.J."/>
            <person name="Harkess A."/>
            <person name="McKain M.R."/>
            <person name="Liao Z."/>
            <person name="Fang J."/>
            <person name="Liu J."/>
            <person name="Zhang X."/>
            <person name="Zhang Q."/>
            <person name="Hu W."/>
            <person name="Qin Y."/>
            <person name="Wang K."/>
            <person name="Chen L.Y."/>
            <person name="Shirley N."/>
            <person name="Lin Y.R."/>
            <person name="Liu L.Y."/>
            <person name="Hernandez A.G."/>
            <person name="Wright C.L."/>
            <person name="Bulone V."/>
            <person name="Tuskan G.A."/>
            <person name="Heath K."/>
            <person name="Zee F."/>
            <person name="Moore P.H."/>
            <person name="Sunkar R."/>
            <person name="Leebens-Mack J.H."/>
            <person name="Mockler T."/>
            <person name="Bennetzen J.L."/>
            <person name="Freeling M."/>
            <person name="Sankoff D."/>
            <person name="Paterson A.H."/>
            <person name="Zhu X."/>
            <person name="Yang X."/>
            <person name="Smith J.A."/>
            <person name="Cushman J.C."/>
            <person name="Paull R.E."/>
            <person name="Yu Q."/>
        </authorList>
    </citation>
    <scope>NUCLEOTIDE SEQUENCE [LARGE SCALE GENOMIC DNA]</scope>
    <source>
        <strain evidence="11">cv. F153</strain>
    </source>
</reference>
<evidence type="ECO:0000313" key="11">
    <source>
        <dbReference type="Proteomes" id="UP000515123"/>
    </source>
</evidence>
<dbReference type="Proteomes" id="UP000515123">
    <property type="component" value="Unplaced"/>
</dbReference>
<dbReference type="InterPro" id="IPR045249">
    <property type="entry name" value="HARBI1-like"/>
</dbReference>
<keyword evidence="11" id="KW-1185">Reference proteome</keyword>
<evidence type="ECO:0000259" key="9">
    <source>
        <dbReference type="Pfam" id="PF13359"/>
    </source>
</evidence>
<feature type="domain" description="DUF8040" evidence="10">
    <location>
        <begin position="243"/>
        <end position="305"/>
    </location>
</feature>
<dbReference type="GeneID" id="109705360"/>
<feature type="compositionally biased region" description="Polar residues" evidence="8">
    <location>
        <begin position="48"/>
        <end position="61"/>
    </location>
</feature>
<accession>A0A6P5EJM7</accession>
<dbReference type="GO" id="GO:0005634">
    <property type="term" value="C:nucleus"/>
    <property type="evidence" value="ECO:0007669"/>
    <property type="project" value="UniProtKB-SubCell"/>
</dbReference>
<comment type="subcellular location">
    <subcellularLocation>
        <location evidence="2">Nucleus</location>
    </subcellularLocation>
</comment>
<name>A0A6P5EJM7_ANACO</name>
<evidence type="ECO:0000256" key="6">
    <source>
        <dbReference type="ARBA" id="ARBA00022801"/>
    </source>
</evidence>
<protein>
    <submittedName>
        <fullName evidence="12">Nuclease HARBI1</fullName>
    </submittedName>
</protein>
<evidence type="ECO:0000256" key="7">
    <source>
        <dbReference type="ARBA" id="ARBA00023242"/>
    </source>
</evidence>
<sequence length="513" mass="58113">MDADDARSTSSSSPATQRLNMESFGKNLEDVNDANSTSPTPTLVKVPSQYTDSASAPTSSMKRLRVSPPIPTPTSNRRRKIDDRSEAMSELVQLGRKRTEIAETIMQRELQARPKVHSIEECMERLTTVAHLSPDGLLAACEALKDERNRPIFMTLSGELLYMWIDRQISMQQLLCNPFGNDETKVCRHECYVTHRYVPAAIHSTCILNLASKPAAIYTVSFNFLDSGYKTLLPAPMILFDVMLRDELVGRGFIESTRHLTAEEQLGIFLFGIGHGVANKVLAETFQHSGETISRHFNNVLRGVVALRQEYIQPPASNVGVHPRIIDNSIFHPFKNAIGAIDGTHIPVVVRKSKQPRYRCRKGFTSQNMMAACSFDHQFLFVCTRWEGSAADMRVLRWCCESGGFTVPEGKFYLVDSGYANTDRFLAPYRGERYHLSQFAVNAHARRHRGPKDLYNHRHAQLRNVIEKAFGILKRRFKVLRQATPFPYKVQCRIAIACCVIHNFIKRHQGTDR</sequence>
<dbReference type="Pfam" id="PF26138">
    <property type="entry name" value="DUF8040"/>
    <property type="match status" value="1"/>
</dbReference>
<comment type="similarity">
    <text evidence="3">Belongs to the HARBI1 family.</text>
</comment>
<evidence type="ECO:0000256" key="5">
    <source>
        <dbReference type="ARBA" id="ARBA00022723"/>
    </source>
</evidence>
<reference evidence="12" key="2">
    <citation type="submission" date="2025-08" db="UniProtKB">
        <authorList>
            <consortium name="RefSeq"/>
        </authorList>
    </citation>
    <scope>IDENTIFICATION</scope>
    <source>
        <tissue evidence="12">Leaf</tissue>
    </source>
</reference>
<dbReference type="AlphaFoldDB" id="A0A6P5EJM7"/>
<dbReference type="PANTHER" id="PTHR22930:SF259">
    <property type="entry name" value="OS08G0106900 PROTEIN"/>
    <property type="match status" value="1"/>
</dbReference>
<dbReference type="Pfam" id="PF13359">
    <property type="entry name" value="DDE_Tnp_4"/>
    <property type="match status" value="1"/>
</dbReference>
<evidence type="ECO:0000256" key="4">
    <source>
        <dbReference type="ARBA" id="ARBA00022722"/>
    </source>
</evidence>
<feature type="region of interest" description="Disordered" evidence="8">
    <location>
        <begin position="1"/>
        <end position="85"/>
    </location>
</feature>
<evidence type="ECO:0000313" key="12">
    <source>
        <dbReference type="RefSeq" id="XP_020081683.1"/>
    </source>
</evidence>
<dbReference type="OrthoDB" id="630366at2759"/>